<accession>A0A5C5ZU60</accession>
<dbReference type="RefSeq" id="WP_146397657.1">
    <property type="nucleotide sequence ID" value="NZ_SJPQ01000001.1"/>
</dbReference>
<evidence type="ECO:0000256" key="1">
    <source>
        <dbReference type="SAM" id="SignalP"/>
    </source>
</evidence>
<name>A0A5C5ZU60_9BACT</name>
<evidence type="ECO:0000313" key="3">
    <source>
        <dbReference type="Proteomes" id="UP000315440"/>
    </source>
</evidence>
<reference evidence="2 3" key="1">
    <citation type="submission" date="2019-02" db="EMBL/GenBank/DDBJ databases">
        <title>Deep-cultivation of Planctomycetes and their phenomic and genomic characterization uncovers novel biology.</title>
        <authorList>
            <person name="Wiegand S."/>
            <person name="Jogler M."/>
            <person name="Boedeker C."/>
            <person name="Pinto D."/>
            <person name="Vollmers J."/>
            <person name="Rivas-Marin E."/>
            <person name="Kohn T."/>
            <person name="Peeters S.H."/>
            <person name="Heuer A."/>
            <person name="Rast P."/>
            <person name="Oberbeckmann S."/>
            <person name="Bunk B."/>
            <person name="Jeske O."/>
            <person name="Meyerdierks A."/>
            <person name="Storesund J.E."/>
            <person name="Kallscheuer N."/>
            <person name="Luecker S."/>
            <person name="Lage O.M."/>
            <person name="Pohl T."/>
            <person name="Merkel B.J."/>
            <person name="Hornburger P."/>
            <person name="Mueller R.-W."/>
            <person name="Bruemmer F."/>
            <person name="Labrenz M."/>
            <person name="Spormann A.M."/>
            <person name="Op Den Camp H."/>
            <person name="Overmann J."/>
            <person name="Amann R."/>
            <person name="Jetten M.S.M."/>
            <person name="Mascher T."/>
            <person name="Medema M.H."/>
            <person name="Devos D.P."/>
            <person name="Kaster A.-K."/>
            <person name="Ovreas L."/>
            <person name="Rohde M."/>
            <person name="Galperin M.Y."/>
            <person name="Jogler C."/>
        </authorList>
    </citation>
    <scope>NUCLEOTIDE SEQUENCE [LARGE SCALE GENOMIC DNA]</scope>
    <source>
        <strain evidence="2 3">Mal64</strain>
    </source>
</reference>
<organism evidence="2 3">
    <name type="scientific">Pseudobythopirellula maris</name>
    <dbReference type="NCBI Taxonomy" id="2527991"/>
    <lineage>
        <taxon>Bacteria</taxon>
        <taxon>Pseudomonadati</taxon>
        <taxon>Planctomycetota</taxon>
        <taxon>Planctomycetia</taxon>
        <taxon>Pirellulales</taxon>
        <taxon>Lacipirellulaceae</taxon>
        <taxon>Pseudobythopirellula</taxon>
    </lineage>
</organism>
<dbReference type="AlphaFoldDB" id="A0A5C5ZU60"/>
<feature type="signal peptide" evidence="1">
    <location>
        <begin position="1"/>
        <end position="21"/>
    </location>
</feature>
<evidence type="ECO:0000313" key="2">
    <source>
        <dbReference type="EMBL" id="TWT90625.1"/>
    </source>
</evidence>
<dbReference type="PROSITE" id="PS51257">
    <property type="entry name" value="PROKAR_LIPOPROTEIN"/>
    <property type="match status" value="1"/>
</dbReference>
<keyword evidence="3" id="KW-1185">Reference proteome</keyword>
<keyword evidence="1" id="KW-0732">Signal</keyword>
<protein>
    <submittedName>
        <fullName evidence="2">Uncharacterized protein</fullName>
    </submittedName>
</protein>
<comment type="caution">
    <text evidence="2">The sequence shown here is derived from an EMBL/GenBank/DDBJ whole genome shotgun (WGS) entry which is preliminary data.</text>
</comment>
<sequence precursor="true">MRAAALLLLLSVSACQIGCNACGTCHDYSSPVANCSCDSCGSGRAGSGVVGGSPCGPGGCAPHAYMSEPMEMPAPMPEAAPAAPVMIN</sequence>
<proteinExistence type="predicted"/>
<feature type="chain" id="PRO_5023127001" evidence="1">
    <location>
        <begin position="22"/>
        <end position="88"/>
    </location>
</feature>
<gene>
    <name evidence="2" type="ORF">Mal64_10190</name>
</gene>
<dbReference type="EMBL" id="SJPQ01000001">
    <property type="protein sequence ID" value="TWT90625.1"/>
    <property type="molecule type" value="Genomic_DNA"/>
</dbReference>
<dbReference type="Proteomes" id="UP000315440">
    <property type="component" value="Unassembled WGS sequence"/>
</dbReference>